<dbReference type="EMBL" id="SSTE01014379">
    <property type="protein sequence ID" value="KAA0046092.1"/>
    <property type="molecule type" value="Genomic_DNA"/>
</dbReference>
<evidence type="ECO:0000313" key="2">
    <source>
        <dbReference type="EMBL" id="KAA0046092.1"/>
    </source>
</evidence>
<reference evidence="2 3" key="1">
    <citation type="submission" date="2019-08" db="EMBL/GenBank/DDBJ databases">
        <title>Draft genome sequences of two oriental melons (Cucumis melo L. var makuwa).</title>
        <authorList>
            <person name="Kwon S.-Y."/>
        </authorList>
    </citation>
    <scope>NUCLEOTIDE SEQUENCE [LARGE SCALE GENOMIC DNA]</scope>
    <source>
        <strain evidence="3">cv. SW 3</strain>
        <tissue evidence="2">Leaf</tissue>
    </source>
</reference>
<gene>
    <name evidence="2" type="ORF">E6C27_scaffold157G00150</name>
</gene>
<name>A0A5A7TRR6_CUCMM</name>
<dbReference type="Proteomes" id="UP000321393">
    <property type="component" value="Unassembled WGS sequence"/>
</dbReference>
<comment type="caution">
    <text evidence="2">The sequence shown here is derived from an EMBL/GenBank/DDBJ whole genome shotgun (WGS) entry which is preliminary data.</text>
</comment>
<sequence length="393" mass="44175">MHESFSSDTAVLYTMQSTIYLLQAIPTYNTFSYEFDNSLLSDTLLEDTIFHKKNLSRARHTPPQPLHPLLLPTSSDSRRLHPFSSIRVSTSVRASSPAFTKPTPRRSSSSSLQLLHSTNAAIIRAFGSSAIFVASHHRWNPRIGVRPSAVDVSLSLFLRLCHHRRLLPPYLVFPTQTEHRGELLSSAVVVEWRKDLNPSWELKPTREPAPSPTRDASHKSELSRRLSQAASRTGSYLSFLEGGRGLTLKFMVPRQVHLGIALFTRVDLLSVDSIEGHNQVSGKGFPTTGPRIEAGNVVIHRGLHVSNVTASCSLCAIGCKELFTDRHRCPEVRLVVEGLSYVEEPVQILDRKEQVLRNKTIPPIKVLWRHHGAEEATWAPEYQMKTRYPILFS</sequence>
<dbReference type="PANTHER" id="PTHR46148:SF57">
    <property type="entry name" value="OS12G0499874 PROTEIN"/>
    <property type="match status" value="1"/>
</dbReference>
<accession>A0A5A7TRR6</accession>
<evidence type="ECO:0000313" key="3">
    <source>
        <dbReference type="Proteomes" id="UP000321393"/>
    </source>
</evidence>
<feature type="compositionally biased region" description="Basic and acidic residues" evidence="1">
    <location>
        <begin position="215"/>
        <end position="224"/>
    </location>
</feature>
<protein>
    <submittedName>
        <fullName evidence="2">Chromo domain-containing protein</fullName>
    </submittedName>
</protein>
<dbReference type="AlphaFoldDB" id="A0A5A7TRR6"/>
<dbReference type="PANTHER" id="PTHR46148">
    <property type="entry name" value="CHROMO DOMAIN-CONTAINING PROTEIN"/>
    <property type="match status" value="1"/>
</dbReference>
<evidence type="ECO:0000256" key="1">
    <source>
        <dbReference type="SAM" id="MobiDB-lite"/>
    </source>
</evidence>
<organism evidence="2 3">
    <name type="scientific">Cucumis melo var. makuwa</name>
    <name type="common">Oriental melon</name>
    <dbReference type="NCBI Taxonomy" id="1194695"/>
    <lineage>
        <taxon>Eukaryota</taxon>
        <taxon>Viridiplantae</taxon>
        <taxon>Streptophyta</taxon>
        <taxon>Embryophyta</taxon>
        <taxon>Tracheophyta</taxon>
        <taxon>Spermatophyta</taxon>
        <taxon>Magnoliopsida</taxon>
        <taxon>eudicotyledons</taxon>
        <taxon>Gunneridae</taxon>
        <taxon>Pentapetalae</taxon>
        <taxon>rosids</taxon>
        <taxon>fabids</taxon>
        <taxon>Cucurbitales</taxon>
        <taxon>Cucurbitaceae</taxon>
        <taxon>Benincaseae</taxon>
        <taxon>Cucumis</taxon>
    </lineage>
</organism>
<feature type="region of interest" description="Disordered" evidence="1">
    <location>
        <begin position="200"/>
        <end position="224"/>
    </location>
</feature>
<proteinExistence type="predicted"/>